<keyword evidence="7" id="KW-1185">Reference proteome</keyword>
<reference evidence="5 6" key="1">
    <citation type="submission" date="2017-12" db="EMBL/GenBank/DDBJ databases">
        <title>The genome sequence of Caulobacter flavus CGMCC1 15093.</title>
        <authorList>
            <person name="Gao J."/>
            <person name="Mao X."/>
            <person name="Sun J."/>
        </authorList>
    </citation>
    <scope>NUCLEOTIDE SEQUENCE [LARGE SCALE GENOMIC DNA]</scope>
    <source>
        <strain evidence="5 6">CGMCC1 15093</strain>
    </source>
</reference>
<dbReference type="OrthoDB" id="7158889at2"/>
<evidence type="ECO:0000313" key="6">
    <source>
        <dbReference type="Proteomes" id="UP000234483"/>
    </source>
</evidence>
<dbReference type="RefSeq" id="WP_101714268.1">
    <property type="nucleotide sequence ID" value="NZ_CP026100.1"/>
</dbReference>
<feature type="domain" description="Ubiquinol-cytochrome c chaperone" evidence="3">
    <location>
        <begin position="35"/>
        <end position="173"/>
    </location>
</feature>
<dbReference type="AlphaFoldDB" id="A0A2N5CQQ3"/>
<organism evidence="5 6">
    <name type="scientific">Caulobacter flavus</name>
    <dbReference type="NCBI Taxonomy" id="1679497"/>
    <lineage>
        <taxon>Bacteria</taxon>
        <taxon>Pseudomonadati</taxon>
        <taxon>Pseudomonadota</taxon>
        <taxon>Alphaproteobacteria</taxon>
        <taxon>Caulobacterales</taxon>
        <taxon>Caulobacteraceae</taxon>
        <taxon>Caulobacter</taxon>
    </lineage>
</organism>
<dbReference type="EMBL" id="CP026100">
    <property type="protein sequence ID" value="AYV48775.1"/>
    <property type="molecule type" value="Genomic_DNA"/>
</dbReference>
<protein>
    <submittedName>
        <fullName evidence="5">Ubiquinol-cytochrome C reductase</fullName>
    </submittedName>
</protein>
<dbReference type="InterPro" id="IPR014569">
    <property type="entry name" value="Ubq_cyt-c_CBP3-rel"/>
</dbReference>
<dbReference type="KEGG" id="cfh:C1707_22335"/>
<dbReference type="Proteomes" id="UP000234483">
    <property type="component" value="Unassembled WGS sequence"/>
</dbReference>
<evidence type="ECO:0000313" key="4">
    <source>
        <dbReference type="EMBL" id="AYV48775.1"/>
    </source>
</evidence>
<evidence type="ECO:0000313" key="7">
    <source>
        <dbReference type="Proteomes" id="UP000281192"/>
    </source>
</evidence>
<proteinExistence type="inferred from homology"/>
<dbReference type="InterPro" id="IPR021150">
    <property type="entry name" value="Ubiq_cyt_c_chap"/>
</dbReference>
<dbReference type="Pfam" id="PF03981">
    <property type="entry name" value="Ubiq_cyt_C_chap"/>
    <property type="match status" value="1"/>
</dbReference>
<dbReference type="Proteomes" id="UP000281192">
    <property type="component" value="Chromosome"/>
</dbReference>
<dbReference type="PANTHER" id="PTHR12184">
    <property type="entry name" value="UBIQUINOL-CYTOCHROME C REDUCTASE COMPLEX ASSEMBLY FACTOR 1 FAMILY MEMBER"/>
    <property type="match status" value="1"/>
</dbReference>
<name>A0A2N5CQQ3_9CAUL</name>
<gene>
    <name evidence="4" type="ORF">C1707_22335</name>
    <name evidence="5" type="ORF">CFHF_17500</name>
</gene>
<dbReference type="InterPro" id="IPR007129">
    <property type="entry name" value="Ubiqinol_cyt_c_chaperone_CPB3"/>
</dbReference>
<evidence type="ECO:0000313" key="5">
    <source>
        <dbReference type="EMBL" id="PLR10307.1"/>
    </source>
</evidence>
<accession>A0A2N5CQQ3</accession>
<comment type="similarity">
    <text evidence="1">Belongs to the CBP3 family.</text>
</comment>
<comment type="similarity">
    <text evidence="2">Belongs to the UPF0174 family.</text>
</comment>
<sequence>MFLDRLLKPRPAKLAGEKLYASATAQARSSRFYAELGVRDSMEGRFELFTLHVVLVVERLKGQGEAAAETSQSVFDSYVRGLDDAFREIGVSDTAVGKKMKKLAGAFYGRLKTYDEAFAALPDAAVLDAALARTVFEERGEGDVAAVSAYVRSAREALAAQSLDALLNGEVQWPNV</sequence>
<dbReference type="PIRSF" id="PIRSF032079">
    <property type="entry name" value="UCP032079"/>
    <property type="match status" value="1"/>
</dbReference>
<evidence type="ECO:0000259" key="3">
    <source>
        <dbReference type="Pfam" id="PF03981"/>
    </source>
</evidence>
<evidence type="ECO:0000256" key="1">
    <source>
        <dbReference type="ARBA" id="ARBA00006407"/>
    </source>
</evidence>
<dbReference type="PANTHER" id="PTHR12184:SF1">
    <property type="entry name" value="UBIQUINOL-CYTOCHROME-C REDUCTASE COMPLEX ASSEMBLY FACTOR 1"/>
    <property type="match status" value="1"/>
</dbReference>
<dbReference type="EMBL" id="PJRQ01000038">
    <property type="protein sequence ID" value="PLR10307.1"/>
    <property type="molecule type" value="Genomic_DNA"/>
</dbReference>
<reference evidence="4 7" key="2">
    <citation type="submission" date="2018-01" db="EMBL/GenBank/DDBJ databases">
        <title>Complete genome sequence of Caulobacter flavus RHGG3.</title>
        <authorList>
            <person name="Yang E."/>
        </authorList>
    </citation>
    <scope>NUCLEOTIDE SEQUENCE [LARGE SCALE GENOMIC DNA]</scope>
    <source>
        <strain evidence="4 7">RHGG3</strain>
    </source>
</reference>
<evidence type="ECO:0000256" key="2">
    <source>
        <dbReference type="ARBA" id="ARBA00006436"/>
    </source>
</evidence>